<dbReference type="SUPFAM" id="SSF52540">
    <property type="entry name" value="P-loop containing nucleoside triphosphate hydrolases"/>
    <property type="match status" value="1"/>
</dbReference>
<dbReference type="Proteomes" id="UP000054241">
    <property type="component" value="Unassembled WGS sequence"/>
</dbReference>
<dbReference type="SUPFAM" id="SSF50978">
    <property type="entry name" value="WD40 repeat-like"/>
    <property type="match status" value="1"/>
</dbReference>
<dbReference type="EMBL" id="LMWL01000118">
    <property type="protein sequence ID" value="KUM85100.1"/>
    <property type="molecule type" value="Genomic_DNA"/>
</dbReference>
<accession>A0A117PPU8</accession>
<evidence type="ECO:0000313" key="2">
    <source>
        <dbReference type="Proteomes" id="UP000054241"/>
    </source>
</evidence>
<organism evidence="1 2">
    <name type="scientific">Streptomyces cellostaticus</name>
    <dbReference type="NCBI Taxonomy" id="67285"/>
    <lineage>
        <taxon>Bacteria</taxon>
        <taxon>Bacillati</taxon>
        <taxon>Actinomycetota</taxon>
        <taxon>Actinomycetes</taxon>
        <taxon>Kitasatosporales</taxon>
        <taxon>Streptomycetaceae</taxon>
        <taxon>Streptomyces</taxon>
    </lineage>
</organism>
<name>A0A117PPU8_9ACTN</name>
<reference evidence="1 2" key="1">
    <citation type="submission" date="2015-10" db="EMBL/GenBank/DDBJ databases">
        <title>Draft genome sequence of Streptomyces cellostaticus DSM 40189, type strain for the species Streptomyces cellostaticus.</title>
        <authorList>
            <person name="Ruckert C."/>
            <person name="Winkler A."/>
            <person name="Kalinowski J."/>
            <person name="Kampfer P."/>
            <person name="Glaeser S."/>
        </authorList>
    </citation>
    <scope>NUCLEOTIDE SEQUENCE [LARGE SCALE GENOMIC DNA]</scope>
    <source>
        <strain evidence="1 2">DSM 40189</strain>
    </source>
</reference>
<dbReference type="RefSeq" id="WP_067011008.1">
    <property type="nucleotide sequence ID" value="NZ_BNDU01000006.1"/>
</dbReference>
<comment type="caution">
    <text evidence="1">The sequence shown here is derived from an EMBL/GenBank/DDBJ whole genome shotgun (WGS) entry which is preliminary data.</text>
</comment>
<dbReference type="PANTHER" id="PTHR10039:SF14">
    <property type="entry name" value="NACHT DOMAIN-CONTAINING PROTEIN"/>
    <property type="match status" value="1"/>
</dbReference>
<dbReference type="InterPro" id="IPR036322">
    <property type="entry name" value="WD40_repeat_dom_sf"/>
</dbReference>
<dbReference type="InterPro" id="IPR027417">
    <property type="entry name" value="P-loop_NTPase"/>
</dbReference>
<dbReference type="PANTHER" id="PTHR10039">
    <property type="entry name" value="AMELOGENIN"/>
    <property type="match status" value="1"/>
</dbReference>
<dbReference type="InterPro" id="IPR015943">
    <property type="entry name" value="WD40/YVTN_repeat-like_dom_sf"/>
</dbReference>
<sequence length="1012" mass="110055">MRELAEFLRKQVDASGKTLTMLAREMHMSRTTISERLAGRSVDEKFVSALLTATIAEQRQRQRRLATALTKLRAAAQPKPSKTSSPQERLRAEFVHLGDNIQRITRLLEHSPGSLPDGVWFDAGELSAHWDPRARGAEQGRAGWYFTGRHRALSELVSWLSGGAPDGRVRVVTGGPGSGKSTVLARIVTLADPDLRKRTPVDGAPDATVPPTGCVDLAVLARGRSVSDVLDRIAAVAGIDLTSTAEAQRLDVLAGLLPAWPAELTVVVDALDEAADPEGLARALRRLARDVSGLRVLVGTRPGPRNSLLTACGHDARIIDLDCRPWLDLDDLAEYVRRRLLAADDPHTRSPYRNQPDLAARVAEAVAERAYPTFLIAQLVSRTLTDSDTVVDPSGKELSRLPGTVADALDDYLFRLGPDHHRVRDLLLPLAYAHGTGLARDTVWVELASAVAQRTYTLADLEWLLSTAADFLVEQTVDQEEIHYRLYHQALVDYLRLAQDDDIVERRITRVLTGLAPISESRPEWAKAPTYVRRYLSRHAAAARLLDPLLDDAGLLLAAEYGELSTALSERNRHLTKPDNRSTWFRRVLPQPGEEPPRRAALLEQSARQFGFDRLADDVPRVAPHRSWATPWAHLGRDNVTDVHGCCDGNIHAATVVEVDGEPTLVHSGHGNLVVRRLSDGRRLARLGADNPYSSEADFGDDWFAHLAWVYGDGRGAPNPSNQGGTVYVVTSGQVAGETYVVAGGYDGAVRLWHLCPAVSCETHERTRAAAVDRWKSSPLFSGASWIQGAAVVDGARPMVVAAELSGHVHFLDLATGSPAHPSGKHPGVFTRTMTQGTVGGQPVVLTGGSTSDGQRGCVQMWDPVTGLPIGEPMLHDDEVRAVTVTTLHGLTVAVTRTYGGHLSIWDLATRRLIRCRSTGLLSTWGALALTEIAGRRVLVFGTQGGFDTDPDGRRTMISGFRIDLVDLTSLEHLDHLRINSEVLSVTAAEQFLVVGCMCGTLALRCGDALVP</sequence>
<keyword evidence="2" id="KW-1185">Reference proteome</keyword>
<dbReference type="OrthoDB" id="218695at2"/>
<proteinExistence type="predicted"/>
<gene>
    <name evidence="1" type="ORF">AQI88_41690</name>
</gene>
<dbReference type="Gene3D" id="2.130.10.10">
    <property type="entry name" value="YVTN repeat-like/Quinoprotein amine dehydrogenase"/>
    <property type="match status" value="1"/>
</dbReference>
<dbReference type="AlphaFoldDB" id="A0A117PPU8"/>
<evidence type="ECO:0000313" key="1">
    <source>
        <dbReference type="EMBL" id="KUM85100.1"/>
    </source>
</evidence>
<protein>
    <submittedName>
        <fullName evidence="1">Uncharacterized protein</fullName>
    </submittedName>
</protein>
<dbReference type="STRING" id="67285.AQI88_41690"/>